<dbReference type="AlphaFoldDB" id="A0A8J3E2Z6"/>
<evidence type="ECO:0000256" key="1">
    <source>
        <dbReference type="SAM" id="SignalP"/>
    </source>
</evidence>
<dbReference type="EMBL" id="BMJQ01000004">
    <property type="protein sequence ID" value="GGF14926.1"/>
    <property type="molecule type" value="Genomic_DNA"/>
</dbReference>
<reference evidence="2" key="1">
    <citation type="journal article" date="2014" name="Int. J. Syst. Evol. Microbiol.">
        <title>Complete genome sequence of Corynebacterium casei LMG S-19264T (=DSM 44701T), isolated from a smear-ripened cheese.</title>
        <authorList>
            <consortium name="US DOE Joint Genome Institute (JGI-PGF)"/>
            <person name="Walter F."/>
            <person name="Albersmeier A."/>
            <person name="Kalinowski J."/>
            <person name="Ruckert C."/>
        </authorList>
    </citation>
    <scope>NUCLEOTIDE SEQUENCE</scope>
    <source>
        <strain evidence="2">CGMCC 1.15725</strain>
    </source>
</reference>
<comment type="caution">
    <text evidence="2">The sequence shown here is derived from an EMBL/GenBank/DDBJ whole genome shotgun (WGS) entry which is preliminary data.</text>
</comment>
<dbReference type="PROSITE" id="PS51257">
    <property type="entry name" value="PROKAR_LIPOPROTEIN"/>
    <property type="match status" value="1"/>
</dbReference>
<feature type="signal peptide" evidence="1">
    <location>
        <begin position="1"/>
        <end position="19"/>
    </location>
</feature>
<accession>A0A8J3E2Z6</accession>
<protein>
    <recommendedName>
        <fullName evidence="4">Lipoprotein</fullName>
    </recommendedName>
</protein>
<organism evidence="2 3">
    <name type="scientific">Aliidongia dinghuensis</name>
    <dbReference type="NCBI Taxonomy" id="1867774"/>
    <lineage>
        <taxon>Bacteria</taxon>
        <taxon>Pseudomonadati</taxon>
        <taxon>Pseudomonadota</taxon>
        <taxon>Alphaproteobacteria</taxon>
        <taxon>Rhodospirillales</taxon>
        <taxon>Dongiaceae</taxon>
        <taxon>Aliidongia</taxon>
    </lineage>
</organism>
<keyword evidence="3" id="KW-1185">Reference proteome</keyword>
<dbReference type="Proteomes" id="UP000646365">
    <property type="component" value="Unassembled WGS sequence"/>
</dbReference>
<evidence type="ECO:0008006" key="4">
    <source>
        <dbReference type="Google" id="ProtNLM"/>
    </source>
</evidence>
<proteinExistence type="predicted"/>
<gene>
    <name evidence="2" type="ORF">GCM10011611_20870</name>
</gene>
<keyword evidence="1" id="KW-0732">Signal</keyword>
<dbReference type="RefSeq" id="WP_189045268.1">
    <property type="nucleotide sequence ID" value="NZ_BMJQ01000004.1"/>
</dbReference>
<evidence type="ECO:0000313" key="2">
    <source>
        <dbReference type="EMBL" id="GGF14926.1"/>
    </source>
</evidence>
<evidence type="ECO:0000313" key="3">
    <source>
        <dbReference type="Proteomes" id="UP000646365"/>
    </source>
</evidence>
<sequence length="242" mass="26073">MRFGQLGTIGTLSLLAACAAPPPPPPAPPPPSPMALYEAAIRDAAVKQPADLEARLSPITSKNADVVTWAYDLDSHSVGKLVRTLGADVWITVAPDLKRRCAGLSGAALTLRLQQLLGLPPDDATDRKFFTFTVRSADLFRPCADPRINTSACTLDVPESRHAGLAEATAAAHDRFMLQQLLGSYRVGFDRPGYPFTALGYTYDWKPDSETHHVGLSEFVVRKGAIVRDVQEIDTAAYCAAN</sequence>
<feature type="chain" id="PRO_5035268305" description="Lipoprotein" evidence="1">
    <location>
        <begin position="20"/>
        <end position="242"/>
    </location>
</feature>
<name>A0A8J3E2Z6_9PROT</name>
<reference evidence="2" key="2">
    <citation type="submission" date="2020-09" db="EMBL/GenBank/DDBJ databases">
        <authorList>
            <person name="Sun Q."/>
            <person name="Zhou Y."/>
        </authorList>
    </citation>
    <scope>NUCLEOTIDE SEQUENCE</scope>
    <source>
        <strain evidence="2">CGMCC 1.15725</strain>
    </source>
</reference>